<gene>
    <name evidence="6" type="ORF">D1610_15180</name>
</gene>
<dbReference type="Gene3D" id="1.10.760.10">
    <property type="entry name" value="Cytochrome c-like domain"/>
    <property type="match status" value="1"/>
</dbReference>
<reference evidence="6 7" key="1">
    <citation type="submission" date="2018-08" db="EMBL/GenBank/DDBJ databases">
        <title>The multiple taxonomic identification of Sphingomonas gilva.</title>
        <authorList>
            <person name="Zhu D."/>
            <person name="Zheng S."/>
        </authorList>
    </citation>
    <scope>NUCLEOTIDE SEQUENCE [LARGE SCALE GENOMIC DNA]</scope>
    <source>
        <strain evidence="6 7">ZDH117</strain>
    </source>
</reference>
<evidence type="ECO:0000256" key="2">
    <source>
        <dbReference type="ARBA" id="ARBA00022723"/>
    </source>
</evidence>
<dbReference type="GO" id="GO:0046872">
    <property type="term" value="F:metal ion binding"/>
    <property type="evidence" value="ECO:0007669"/>
    <property type="project" value="UniProtKB-KW"/>
</dbReference>
<dbReference type="Pfam" id="PF00034">
    <property type="entry name" value="Cytochrom_C"/>
    <property type="match status" value="1"/>
</dbReference>
<keyword evidence="1 4" id="KW-0349">Heme</keyword>
<feature type="domain" description="Cytochrome c" evidence="5">
    <location>
        <begin position="46"/>
        <end position="137"/>
    </location>
</feature>
<dbReference type="SUPFAM" id="SSF46626">
    <property type="entry name" value="Cytochrome c"/>
    <property type="match status" value="1"/>
</dbReference>
<dbReference type="GO" id="GO:0020037">
    <property type="term" value="F:heme binding"/>
    <property type="evidence" value="ECO:0007669"/>
    <property type="project" value="InterPro"/>
</dbReference>
<dbReference type="PROSITE" id="PS51007">
    <property type="entry name" value="CYTC"/>
    <property type="match status" value="1"/>
</dbReference>
<evidence type="ECO:0000256" key="1">
    <source>
        <dbReference type="ARBA" id="ARBA00022617"/>
    </source>
</evidence>
<accession>A0A396RJT7</accession>
<evidence type="ECO:0000259" key="5">
    <source>
        <dbReference type="PROSITE" id="PS51007"/>
    </source>
</evidence>
<evidence type="ECO:0000313" key="6">
    <source>
        <dbReference type="EMBL" id="RHW16448.1"/>
    </source>
</evidence>
<keyword evidence="2 4" id="KW-0479">Metal-binding</keyword>
<dbReference type="InterPro" id="IPR009056">
    <property type="entry name" value="Cyt_c-like_dom"/>
</dbReference>
<dbReference type="OrthoDB" id="9794982at2"/>
<keyword evidence="7" id="KW-1185">Reference proteome</keyword>
<dbReference type="Proteomes" id="UP000266693">
    <property type="component" value="Unassembled WGS sequence"/>
</dbReference>
<evidence type="ECO:0000313" key="7">
    <source>
        <dbReference type="Proteomes" id="UP000266693"/>
    </source>
</evidence>
<evidence type="ECO:0000256" key="4">
    <source>
        <dbReference type="PROSITE-ProRule" id="PRU00433"/>
    </source>
</evidence>
<dbReference type="EMBL" id="QWLV01000009">
    <property type="protein sequence ID" value="RHW16448.1"/>
    <property type="molecule type" value="Genomic_DNA"/>
</dbReference>
<dbReference type="PROSITE" id="PS51257">
    <property type="entry name" value="PROKAR_LIPOPROTEIN"/>
    <property type="match status" value="1"/>
</dbReference>
<organism evidence="6 7">
    <name type="scientific">Sphingomonas gilva</name>
    <dbReference type="NCBI Taxonomy" id="2305907"/>
    <lineage>
        <taxon>Bacteria</taxon>
        <taxon>Pseudomonadati</taxon>
        <taxon>Pseudomonadota</taxon>
        <taxon>Alphaproteobacteria</taxon>
        <taxon>Sphingomonadales</taxon>
        <taxon>Sphingomonadaceae</taxon>
        <taxon>Sphingomonas</taxon>
    </lineage>
</organism>
<dbReference type="InterPro" id="IPR036909">
    <property type="entry name" value="Cyt_c-like_dom_sf"/>
</dbReference>
<comment type="caution">
    <text evidence="6">The sequence shown here is derived from an EMBL/GenBank/DDBJ whole genome shotgun (WGS) entry which is preliminary data.</text>
</comment>
<name>A0A396RJT7_9SPHN</name>
<keyword evidence="3 4" id="KW-0408">Iron</keyword>
<protein>
    <submittedName>
        <fullName evidence="6">Cytochrome C</fullName>
    </submittedName>
</protein>
<evidence type="ECO:0000256" key="3">
    <source>
        <dbReference type="ARBA" id="ARBA00023004"/>
    </source>
</evidence>
<dbReference type="GO" id="GO:0009055">
    <property type="term" value="F:electron transfer activity"/>
    <property type="evidence" value="ECO:0007669"/>
    <property type="project" value="InterPro"/>
</dbReference>
<dbReference type="AlphaFoldDB" id="A0A396RJT7"/>
<sequence length="139" mass="15028">MVPLTKRRIFHRRQGGCLPTAHVLLPLLLLVACKPPPDERHHMPQADAARGKAAIERVGCASCHAIPGVRWPQGTIGPSLDGFAERALIAGRLPNRPDVLAAFVRDAPSLAPGTNMPAMPLNEEESRDVAAYLYTLGDR</sequence>
<proteinExistence type="predicted"/>